<evidence type="ECO:0000256" key="1">
    <source>
        <dbReference type="ARBA" id="ARBA00022448"/>
    </source>
</evidence>
<protein>
    <submittedName>
        <fullName evidence="5">ABC transporter ATP-binding protein</fullName>
    </submittedName>
</protein>
<keyword evidence="1" id="KW-0813">Transport</keyword>
<dbReference type="SMART" id="SM00382">
    <property type="entry name" value="AAA"/>
    <property type="match status" value="1"/>
</dbReference>
<dbReference type="InterPro" id="IPR027417">
    <property type="entry name" value="P-loop_NTPase"/>
</dbReference>
<evidence type="ECO:0000313" key="6">
    <source>
        <dbReference type="Proteomes" id="UP000231912"/>
    </source>
</evidence>
<dbReference type="GO" id="GO:0016887">
    <property type="term" value="F:ATP hydrolysis activity"/>
    <property type="evidence" value="ECO:0007669"/>
    <property type="project" value="InterPro"/>
</dbReference>
<evidence type="ECO:0000256" key="2">
    <source>
        <dbReference type="ARBA" id="ARBA00022741"/>
    </source>
</evidence>
<dbReference type="PROSITE" id="PS50893">
    <property type="entry name" value="ABC_TRANSPORTER_2"/>
    <property type="match status" value="1"/>
</dbReference>
<dbReference type="Proteomes" id="UP000231912">
    <property type="component" value="Unassembled WGS sequence"/>
</dbReference>
<evidence type="ECO:0000313" key="5">
    <source>
        <dbReference type="EMBL" id="PJZ64330.1"/>
    </source>
</evidence>
<organism evidence="5 6">
    <name type="scientific">Leptospira wolffii</name>
    <dbReference type="NCBI Taxonomy" id="409998"/>
    <lineage>
        <taxon>Bacteria</taxon>
        <taxon>Pseudomonadati</taxon>
        <taxon>Spirochaetota</taxon>
        <taxon>Spirochaetia</taxon>
        <taxon>Leptospirales</taxon>
        <taxon>Leptospiraceae</taxon>
        <taxon>Leptospira</taxon>
    </lineage>
</organism>
<dbReference type="InterPro" id="IPR003439">
    <property type="entry name" value="ABC_transporter-like_ATP-bd"/>
</dbReference>
<feature type="domain" description="ABC transporter" evidence="4">
    <location>
        <begin position="9"/>
        <end position="228"/>
    </location>
</feature>
<evidence type="ECO:0000259" key="4">
    <source>
        <dbReference type="PROSITE" id="PS50893"/>
    </source>
</evidence>
<dbReference type="SUPFAM" id="SSF52540">
    <property type="entry name" value="P-loop containing nucleoside triphosphate hydrolases"/>
    <property type="match status" value="1"/>
</dbReference>
<accession>A0A2M9Z7C8</accession>
<gene>
    <name evidence="5" type="ORF">CH371_18085</name>
</gene>
<dbReference type="InterPro" id="IPR050319">
    <property type="entry name" value="ABC_transp_ATP-bind"/>
</dbReference>
<name>A0A2M9Z7C8_9LEPT</name>
<dbReference type="InterPro" id="IPR003593">
    <property type="entry name" value="AAA+_ATPase"/>
</dbReference>
<dbReference type="GO" id="GO:0005524">
    <property type="term" value="F:ATP binding"/>
    <property type="evidence" value="ECO:0007669"/>
    <property type="project" value="UniProtKB-KW"/>
</dbReference>
<dbReference type="RefSeq" id="WP_100760107.1">
    <property type="nucleotide sequence ID" value="NZ_NPDT01000010.1"/>
</dbReference>
<dbReference type="GO" id="GO:0055085">
    <property type="term" value="P:transmembrane transport"/>
    <property type="evidence" value="ECO:0007669"/>
    <property type="project" value="UniProtKB-ARBA"/>
</dbReference>
<dbReference type="EMBL" id="NPDT01000010">
    <property type="protein sequence ID" value="PJZ64330.1"/>
    <property type="molecule type" value="Genomic_DNA"/>
</dbReference>
<dbReference type="PROSITE" id="PS00211">
    <property type="entry name" value="ABC_TRANSPORTER_1"/>
    <property type="match status" value="1"/>
</dbReference>
<comment type="caution">
    <text evidence="5">The sequence shown here is derived from an EMBL/GenBank/DDBJ whole genome shotgun (WGS) entry which is preliminary data.</text>
</comment>
<keyword evidence="3 5" id="KW-0067">ATP-binding</keyword>
<keyword evidence="2" id="KW-0547">Nucleotide-binding</keyword>
<proteinExistence type="predicted"/>
<dbReference type="InterPro" id="IPR017871">
    <property type="entry name" value="ABC_transporter-like_CS"/>
</dbReference>
<sequence>MVGQEEPVLVLEKVSLFSPERIYLSDLNLTVFAGEFLGILGRSGSGKSTVLRFILDLPFPSSWTKKGRILLFGKNKKEIPPRWVQPVFQDPILGFNPIWTLEKSLKEPLLLFGEEEYYESLLEKWIPILGLQDKDLKRLPSLFSGGELQRLALLRALICRPKLLLLDEATSALDPLLNFQVLSALKEYQQSEGVTILWVTHNVKSARKFCSRILEMEEWNRIPSGSRF</sequence>
<dbReference type="Gene3D" id="3.40.50.300">
    <property type="entry name" value="P-loop containing nucleotide triphosphate hydrolases"/>
    <property type="match status" value="1"/>
</dbReference>
<dbReference type="Pfam" id="PF00005">
    <property type="entry name" value="ABC_tran"/>
    <property type="match status" value="1"/>
</dbReference>
<reference evidence="5 6" key="1">
    <citation type="submission" date="2017-07" db="EMBL/GenBank/DDBJ databases">
        <title>Leptospira spp. isolated from tropical soils.</title>
        <authorList>
            <person name="Thibeaux R."/>
            <person name="Iraola G."/>
            <person name="Ferres I."/>
            <person name="Bierque E."/>
            <person name="Girault D."/>
            <person name="Soupe-Gilbert M.-E."/>
            <person name="Picardeau M."/>
            <person name="Goarant C."/>
        </authorList>
    </citation>
    <scope>NUCLEOTIDE SEQUENCE [LARGE SCALE GENOMIC DNA]</scope>
    <source>
        <strain evidence="5 6">FH2-C-A2</strain>
    </source>
</reference>
<dbReference type="PANTHER" id="PTHR43776">
    <property type="entry name" value="TRANSPORT ATP-BINDING PROTEIN"/>
    <property type="match status" value="1"/>
</dbReference>
<evidence type="ECO:0000256" key="3">
    <source>
        <dbReference type="ARBA" id="ARBA00022840"/>
    </source>
</evidence>
<dbReference type="AlphaFoldDB" id="A0A2M9Z7C8"/>